<keyword evidence="1" id="KW-1133">Transmembrane helix</keyword>
<evidence type="ECO:0000313" key="4">
    <source>
        <dbReference type="Proteomes" id="UP000293300"/>
    </source>
</evidence>
<accession>A0A4Q9YRD3</accession>
<dbReference type="EMBL" id="SJPE01000015">
    <property type="protein sequence ID" value="TBX66120.1"/>
    <property type="molecule type" value="Genomic_DNA"/>
</dbReference>
<dbReference type="Proteomes" id="UP000293300">
    <property type="component" value="Unassembled WGS sequence"/>
</dbReference>
<feature type="domain" description="HTH araC/xylS-type" evidence="2">
    <location>
        <begin position="450"/>
        <end position="562"/>
    </location>
</feature>
<dbReference type="InterPro" id="IPR011990">
    <property type="entry name" value="TPR-like_helical_dom_sf"/>
</dbReference>
<dbReference type="GO" id="GO:0003700">
    <property type="term" value="F:DNA-binding transcription factor activity"/>
    <property type="evidence" value="ECO:0007669"/>
    <property type="project" value="InterPro"/>
</dbReference>
<evidence type="ECO:0000313" key="3">
    <source>
        <dbReference type="EMBL" id="TBX66120.1"/>
    </source>
</evidence>
<keyword evidence="4" id="KW-1185">Reference proteome</keyword>
<dbReference type="PROSITE" id="PS01124">
    <property type="entry name" value="HTH_ARAC_FAMILY_2"/>
    <property type="match status" value="1"/>
</dbReference>
<protein>
    <submittedName>
        <fullName evidence="3">AraC family transcriptional regulator</fullName>
    </submittedName>
</protein>
<keyword evidence="1" id="KW-0472">Membrane</keyword>
<dbReference type="Gene3D" id="1.25.40.10">
    <property type="entry name" value="Tetratricopeptide repeat domain"/>
    <property type="match status" value="2"/>
</dbReference>
<evidence type="ECO:0000256" key="1">
    <source>
        <dbReference type="SAM" id="Phobius"/>
    </source>
</evidence>
<sequence>MCFNNNLLFQNKYVIFFVIAGQILVAQSLNKGISLGSFKNNDIKSIIYADSKDSIKSKQQLQVLINNSKLEANWEELAKAYRIIMYLSDKKWRMNYADSLLNAAKLSANFDLIGQAYLTRGILYYDQKEHKMALDNYILADSYLSQTKNQYGIYKVKFSIAHTKYYLGFYHEAIALFKECIIYFEQENDVAYLNSLHSIGLCYNKIDKYELCSQYNQLGLQKSKELGNNELVPYFKHSEGVNMVFKKKYQRAIKELIQVIPLLKNKDDFANQTVAWYYLGKSYSKLGLNDKAVIMFNKVDSIFVKYNYIRPDIRQNYEWLINYYKKKKDDKSQLLYINRLLKVDSILNHNYKYLSLKIFKEYDTKKLLSKKKDLEKSLESNNRILFWTTALLSMSVVLLSYRHYKNKKRYKLKFEELMHERNLPKTENHIKKELQSKNNITKTNELDINPELITVILQNLEKFERNKKYLEKDMSQTKLATHLKTNTKYASKIILKYRQKKTIEYINDLKIDHIIKLLQSENKYRNYTNKALAEEAGFGSTQNFTKAFNTKIGMPPTFFIRELKRKFPL</sequence>
<dbReference type="InterPro" id="IPR018060">
    <property type="entry name" value="HTH_AraC"/>
</dbReference>
<dbReference type="AlphaFoldDB" id="A0A4Q9YRD3"/>
<dbReference type="GO" id="GO:0043565">
    <property type="term" value="F:sequence-specific DNA binding"/>
    <property type="evidence" value="ECO:0007669"/>
    <property type="project" value="InterPro"/>
</dbReference>
<dbReference type="SMART" id="SM00028">
    <property type="entry name" value="TPR"/>
    <property type="match status" value="4"/>
</dbReference>
<name>A0A4Q9YRD3_9FLAO</name>
<dbReference type="Gene3D" id="1.10.10.60">
    <property type="entry name" value="Homeodomain-like"/>
    <property type="match status" value="1"/>
</dbReference>
<feature type="transmembrane region" description="Helical" evidence="1">
    <location>
        <begin position="384"/>
        <end position="401"/>
    </location>
</feature>
<evidence type="ECO:0000259" key="2">
    <source>
        <dbReference type="PROSITE" id="PS01124"/>
    </source>
</evidence>
<reference evidence="3 4" key="1">
    <citation type="submission" date="2019-02" db="EMBL/GenBank/DDBJ databases">
        <title>Flavobacterium sp. RD-2-33 isolated from forest soil.</title>
        <authorList>
            <person name="Chaudhary D.K."/>
        </authorList>
    </citation>
    <scope>NUCLEOTIDE SEQUENCE [LARGE SCALE GENOMIC DNA]</scope>
    <source>
        <strain evidence="3 4">RD-2-33</strain>
    </source>
</reference>
<dbReference type="SUPFAM" id="SSF48452">
    <property type="entry name" value="TPR-like"/>
    <property type="match status" value="1"/>
</dbReference>
<organism evidence="3 4">
    <name type="scientific">Flavobacterium silvisoli</name>
    <dbReference type="NCBI Taxonomy" id="2529433"/>
    <lineage>
        <taxon>Bacteria</taxon>
        <taxon>Pseudomonadati</taxon>
        <taxon>Bacteroidota</taxon>
        <taxon>Flavobacteriia</taxon>
        <taxon>Flavobacteriales</taxon>
        <taxon>Flavobacteriaceae</taxon>
        <taxon>Flavobacterium</taxon>
    </lineage>
</organism>
<dbReference type="InterPro" id="IPR019734">
    <property type="entry name" value="TPR_rpt"/>
</dbReference>
<proteinExistence type="predicted"/>
<dbReference type="SMART" id="SM00342">
    <property type="entry name" value="HTH_ARAC"/>
    <property type="match status" value="1"/>
</dbReference>
<dbReference type="Pfam" id="PF12833">
    <property type="entry name" value="HTH_18"/>
    <property type="match status" value="1"/>
</dbReference>
<gene>
    <name evidence="3" type="ORF">EZL74_11060</name>
</gene>
<keyword evidence="1" id="KW-0812">Transmembrane</keyword>
<comment type="caution">
    <text evidence="3">The sequence shown here is derived from an EMBL/GenBank/DDBJ whole genome shotgun (WGS) entry which is preliminary data.</text>
</comment>